<dbReference type="Ensembl" id="ENSANIT00000016605.1">
    <property type="protein sequence ID" value="ENSANIP00000016053.1"/>
    <property type="gene ID" value="ENSANIG00000010916.1"/>
</dbReference>
<evidence type="ECO:0000313" key="3">
    <source>
        <dbReference type="Ensembl" id="ENSANIP00000016053.1"/>
    </source>
</evidence>
<reference evidence="3" key="1">
    <citation type="submission" date="2025-08" db="UniProtKB">
        <authorList>
            <consortium name="Ensembl"/>
        </authorList>
    </citation>
    <scope>IDENTIFICATION</scope>
</reference>
<evidence type="ECO:0008006" key="5">
    <source>
        <dbReference type="Google" id="ProtNLM"/>
    </source>
</evidence>
<dbReference type="InterPro" id="IPR018154">
    <property type="entry name" value="TLV/ENV_coat_polyprotein"/>
</dbReference>
<feature type="transmembrane region" description="Helical" evidence="2">
    <location>
        <begin position="334"/>
        <end position="356"/>
    </location>
</feature>
<proteinExistence type="predicted"/>
<evidence type="ECO:0000313" key="4">
    <source>
        <dbReference type="Proteomes" id="UP000694541"/>
    </source>
</evidence>
<dbReference type="Gene3D" id="1.10.287.210">
    <property type="match status" value="1"/>
</dbReference>
<dbReference type="AlphaFoldDB" id="A0A8B9MZ24"/>
<dbReference type="Proteomes" id="UP000694541">
    <property type="component" value="Unplaced"/>
</dbReference>
<keyword evidence="2" id="KW-0472">Membrane</keyword>
<protein>
    <recommendedName>
        <fullName evidence="5">Envelope protein</fullName>
    </recommendedName>
</protein>
<accession>A0A8B9MZ24</accession>
<dbReference type="SUPFAM" id="SSF58069">
    <property type="entry name" value="Virus ectodomain"/>
    <property type="match status" value="1"/>
</dbReference>
<dbReference type="PANTHER" id="PTHR10424">
    <property type="entry name" value="VIRAL ENVELOPE PROTEIN"/>
    <property type="match status" value="1"/>
</dbReference>
<keyword evidence="2" id="KW-1133">Transmembrane helix</keyword>
<evidence type="ECO:0000256" key="2">
    <source>
        <dbReference type="SAM" id="Phobius"/>
    </source>
</evidence>
<dbReference type="PANTHER" id="PTHR10424:SF73">
    <property type="entry name" value="ENDOGENOUS RETROVIRUS GROUP FC1 ENV POLYPROTEIN-RELATED"/>
    <property type="match status" value="1"/>
</dbReference>
<keyword evidence="2" id="KW-0812">Transmembrane</keyword>
<evidence type="ECO:0000256" key="1">
    <source>
        <dbReference type="ARBA" id="ARBA00023157"/>
    </source>
</evidence>
<organism evidence="3 4">
    <name type="scientific">Accipiter nisus</name>
    <name type="common">Eurasian sparrowhawk</name>
    <dbReference type="NCBI Taxonomy" id="211598"/>
    <lineage>
        <taxon>Eukaryota</taxon>
        <taxon>Metazoa</taxon>
        <taxon>Chordata</taxon>
        <taxon>Craniata</taxon>
        <taxon>Vertebrata</taxon>
        <taxon>Euteleostomi</taxon>
        <taxon>Archelosauria</taxon>
        <taxon>Archosauria</taxon>
        <taxon>Dinosauria</taxon>
        <taxon>Saurischia</taxon>
        <taxon>Theropoda</taxon>
        <taxon>Coelurosauria</taxon>
        <taxon>Aves</taxon>
        <taxon>Neognathae</taxon>
        <taxon>Neoaves</taxon>
        <taxon>Telluraves</taxon>
        <taxon>Accipitrimorphae</taxon>
        <taxon>Accipitriformes</taxon>
        <taxon>Accipitridae</taxon>
        <taxon>Accipitrinae</taxon>
        <taxon>Accipiter</taxon>
    </lineage>
</organism>
<keyword evidence="4" id="KW-1185">Reference proteome</keyword>
<sequence length="398" mass="45844">SLLTVTWIISRTGTLAWQGNTFIQLHEKIARVVNQTDCWICSRLPRSHGQGYPMVATIFPNTSQALPAFNNMSLEAYTEIPPQNLQWRTDFSELWNETMGVPCVQRCHLNTTKAGSGGNNTDTRCGKVKIFVGRLGWYWICGQTGYKVLPLGWVGQCAVGTIAPNTIIIKNFTSQDSQNFLRTYMRPIIRQKRNYNPIVERPTAYHSFVRWFLPWLGVSELEKALVNLSATMEIINNATIDAIQTLQEETTSLGKVVLQNRLGLDMLFAQQGGLCTVLNERCCTYINQDKRIETDLTQIWKQTQLLHLMSQDDTSWGFQELWDKLTSWLPNFKWLKQIFMTIIILMILGIIICVMLKCFMWCCQNTTESYENWKRNKVKHQVETGKYFTRSLENNGII</sequence>
<dbReference type="Pfam" id="PF00429">
    <property type="entry name" value="TLV_coat"/>
    <property type="match status" value="1"/>
</dbReference>
<reference evidence="3" key="2">
    <citation type="submission" date="2025-09" db="UniProtKB">
        <authorList>
            <consortium name="Ensembl"/>
        </authorList>
    </citation>
    <scope>IDENTIFICATION</scope>
</reference>
<keyword evidence="1" id="KW-1015">Disulfide bond</keyword>
<name>A0A8B9MZ24_9AVES</name>